<protein>
    <submittedName>
        <fullName evidence="2">Uncharacterized protein</fullName>
    </submittedName>
</protein>
<sequence length="216" mass="24674">MRLNLLDCGIMRKRYTSLIEDQLWRLRQYSDQYLEACKDSTGYVHEIEYHNDSYRVEMRTKTCGCGLLLDSQVEAAICEGNGTSSGDEALEKVGRLPILPPPSRGNKGRPNNYARKKGPYESTTNKYKLTRHDRTGTCSNCKKEGHNKTRCSNPTAPPPAKRPRGRPKKYQRLFHHKLDLHKLLNQDLLKADLVSQPKCQAASTQALFHFGFIFMS</sequence>
<dbReference type="EMBL" id="QGKW02001660">
    <property type="protein sequence ID" value="KAF2579040.1"/>
    <property type="molecule type" value="Genomic_DNA"/>
</dbReference>
<gene>
    <name evidence="2" type="ORF">F2Q68_00003539</name>
</gene>
<feature type="region of interest" description="Disordered" evidence="1">
    <location>
        <begin position="141"/>
        <end position="167"/>
    </location>
</feature>
<reference evidence="2" key="1">
    <citation type="submission" date="2019-12" db="EMBL/GenBank/DDBJ databases">
        <title>Genome sequencing and annotation of Brassica cretica.</title>
        <authorList>
            <person name="Studholme D.J."/>
            <person name="Sarris P.F."/>
        </authorList>
    </citation>
    <scope>NUCLEOTIDE SEQUENCE</scope>
    <source>
        <strain evidence="2">PFS-001/15</strain>
        <tissue evidence="2">Leaf</tissue>
    </source>
</reference>
<evidence type="ECO:0000313" key="2">
    <source>
        <dbReference type="EMBL" id="KAF2579040.1"/>
    </source>
</evidence>
<accession>A0A8S9J9I7</accession>
<dbReference type="AlphaFoldDB" id="A0A8S9J9I7"/>
<feature type="region of interest" description="Disordered" evidence="1">
    <location>
        <begin position="96"/>
        <end position="120"/>
    </location>
</feature>
<evidence type="ECO:0000313" key="3">
    <source>
        <dbReference type="Proteomes" id="UP000712281"/>
    </source>
</evidence>
<name>A0A8S9J9I7_BRACR</name>
<comment type="caution">
    <text evidence="2">The sequence shown here is derived from an EMBL/GenBank/DDBJ whole genome shotgun (WGS) entry which is preliminary data.</text>
</comment>
<organism evidence="2 3">
    <name type="scientific">Brassica cretica</name>
    <name type="common">Mustard</name>
    <dbReference type="NCBI Taxonomy" id="69181"/>
    <lineage>
        <taxon>Eukaryota</taxon>
        <taxon>Viridiplantae</taxon>
        <taxon>Streptophyta</taxon>
        <taxon>Embryophyta</taxon>
        <taxon>Tracheophyta</taxon>
        <taxon>Spermatophyta</taxon>
        <taxon>Magnoliopsida</taxon>
        <taxon>eudicotyledons</taxon>
        <taxon>Gunneridae</taxon>
        <taxon>Pentapetalae</taxon>
        <taxon>rosids</taxon>
        <taxon>malvids</taxon>
        <taxon>Brassicales</taxon>
        <taxon>Brassicaceae</taxon>
        <taxon>Brassiceae</taxon>
        <taxon>Brassica</taxon>
    </lineage>
</organism>
<dbReference type="Proteomes" id="UP000712281">
    <property type="component" value="Unassembled WGS sequence"/>
</dbReference>
<proteinExistence type="predicted"/>
<evidence type="ECO:0000256" key="1">
    <source>
        <dbReference type="SAM" id="MobiDB-lite"/>
    </source>
</evidence>